<dbReference type="GO" id="GO:0005615">
    <property type="term" value="C:extracellular space"/>
    <property type="evidence" value="ECO:0007669"/>
    <property type="project" value="TreeGrafter"/>
</dbReference>
<dbReference type="InterPro" id="IPR000782">
    <property type="entry name" value="FAS1_domain"/>
</dbReference>
<dbReference type="InterPro" id="IPR036378">
    <property type="entry name" value="FAS1_dom_sf"/>
</dbReference>
<feature type="signal peptide" evidence="1">
    <location>
        <begin position="1"/>
        <end position="18"/>
    </location>
</feature>
<dbReference type="Pfam" id="PF02469">
    <property type="entry name" value="Fasciclin"/>
    <property type="match status" value="2"/>
</dbReference>
<keyword evidence="1" id="KW-0732">Signal</keyword>
<proteinExistence type="predicted"/>
<evidence type="ECO:0000259" key="2">
    <source>
        <dbReference type="PROSITE" id="PS50213"/>
    </source>
</evidence>
<reference evidence="3 4" key="1">
    <citation type="journal article" date="2017" name="Curr. Biol.">
        <title>Genome architecture and evolution of a unichromosomal asexual nematode.</title>
        <authorList>
            <person name="Fradin H."/>
            <person name="Zegar C."/>
            <person name="Gutwein M."/>
            <person name="Lucas J."/>
            <person name="Kovtun M."/>
            <person name="Corcoran D."/>
            <person name="Baugh L.R."/>
            <person name="Kiontke K."/>
            <person name="Gunsalus K."/>
            <person name="Fitch D.H."/>
            <person name="Piano F."/>
        </authorList>
    </citation>
    <scope>NUCLEOTIDE SEQUENCE [LARGE SCALE GENOMIC DNA]</scope>
    <source>
        <strain evidence="3">PF1309</strain>
    </source>
</reference>
<evidence type="ECO:0000313" key="4">
    <source>
        <dbReference type="Proteomes" id="UP000218231"/>
    </source>
</evidence>
<dbReference type="PROSITE" id="PS50213">
    <property type="entry name" value="FAS1"/>
    <property type="match status" value="2"/>
</dbReference>
<dbReference type="Proteomes" id="UP000218231">
    <property type="component" value="Unassembled WGS sequence"/>
</dbReference>
<dbReference type="PANTHER" id="PTHR10900:SF77">
    <property type="entry name" value="FI19380P1"/>
    <property type="match status" value="1"/>
</dbReference>
<dbReference type="PANTHER" id="PTHR10900">
    <property type="entry name" value="PERIOSTIN-RELATED"/>
    <property type="match status" value="1"/>
</dbReference>
<gene>
    <name evidence="3" type="ORF">WR25_08095</name>
</gene>
<evidence type="ECO:0000313" key="3">
    <source>
        <dbReference type="EMBL" id="PAV64674.1"/>
    </source>
</evidence>
<organism evidence="3 4">
    <name type="scientific">Diploscapter pachys</name>
    <dbReference type="NCBI Taxonomy" id="2018661"/>
    <lineage>
        <taxon>Eukaryota</taxon>
        <taxon>Metazoa</taxon>
        <taxon>Ecdysozoa</taxon>
        <taxon>Nematoda</taxon>
        <taxon>Chromadorea</taxon>
        <taxon>Rhabditida</taxon>
        <taxon>Rhabditina</taxon>
        <taxon>Rhabditomorpha</taxon>
        <taxon>Rhabditoidea</taxon>
        <taxon>Rhabditidae</taxon>
        <taxon>Diploscapter</taxon>
    </lineage>
</organism>
<dbReference type="AlphaFoldDB" id="A0A2A2JSF8"/>
<feature type="chain" id="PRO_5012426210" description="FAS1 domain-containing protein" evidence="1">
    <location>
        <begin position="19"/>
        <end position="716"/>
    </location>
</feature>
<dbReference type="SUPFAM" id="SSF82153">
    <property type="entry name" value="FAS1 domain"/>
    <property type="match status" value="2"/>
</dbReference>
<dbReference type="STRING" id="2018661.A0A2A2JSF8"/>
<feature type="domain" description="FAS1" evidence="2">
    <location>
        <begin position="548"/>
        <end position="682"/>
    </location>
</feature>
<dbReference type="GO" id="GO:0031012">
    <property type="term" value="C:extracellular matrix"/>
    <property type="evidence" value="ECO:0007669"/>
    <property type="project" value="TreeGrafter"/>
</dbReference>
<dbReference type="InterPro" id="IPR050904">
    <property type="entry name" value="Adhesion/Biosynth-related"/>
</dbReference>
<accession>A0A2A2JSF8</accession>
<evidence type="ECO:0000256" key="1">
    <source>
        <dbReference type="SAM" id="SignalP"/>
    </source>
</evidence>
<comment type="caution">
    <text evidence="3">The sequence shown here is derived from an EMBL/GenBank/DDBJ whole genome shotgun (WGS) entry which is preliminary data.</text>
</comment>
<protein>
    <recommendedName>
        <fullName evidence="2">FAS1 domain-containing protein</fullName>
    </recommendedName>
</protein>
<keyword evidence="4" id="KW-1185">Reference proteome</keyword>
<sequence length="716" mass="80270">MKFLLFLFVIFYFKSSNAGKVGEAFESLAGMALNDDGSESKQMSSEEFSEKMHTLTDLTSNLFAKMMQLVPHSENVHPPEIEVKTYSSDDGAGHKAPSLVSSIVDSIGGIPFNMNAADIHGEHVCVREINRALPPDAEGVSTLKKCFRYTNARKCVNRRITPAGGRETIRLYECCQGYTTKDIMEDGCRLERSNDSTLSLLNSDSEGQVTAISYQNTVFYTLPGIQHIFDWEDGQNLTTKTGDTIYVSQLPTSNGLIETRLNCVPVVNSIEGTGGIVHEVSDPMIHSAHRNLMDIISRDSRFTIYKSLLDESLQDALSDSSKLFTIFAFTNEAFEVLSKDIKSQIMSKEGCVTDLIKGLILRGGHCSRELHTQRAIDGNQLAITNSMTKITVMGSKIVDKDFVAENGVLHVIDEIPLREEFLSWKNTLRLYNEDLFEIVDKLPEARLPMPLTIFIPENNSTVEMTPEMALNQIAPGYVHLSSSRNKITTLGNSSLFISSPPSSPFSFRMSGTLLPADSLRIGCVTVRRSQQVCNALMHFTETAFHFTTETIEQYLSQNPEFSKFYNLWAESTISERLANHPAITVFAPTNDAFSNNFYRRLQSDPQALDIFVGRHVVTEAICESDLRRSADEIRLQVFQNLNGEALHPTQNGAKQIILSGTIIEDSPKLLRDGLIYRLEAIIDKEYREIRPNWRQRHRSFGNPTSLLDYLFNSKKA</sequence>
<dbReference type="EMBL" id="LIAE01010250">
    <property type="protein sequence ID" value="PAV64674.1"/>
    <property type="molecule type" value="Genomic_DNA"/>
</dbReference>
<dbReference type="SMART" id="SM00554">
    <property type="entry name" value="FAS1"/>
    <property type="match status" value="2"/>
</dbReference>
<name>A0A2A2JSF8_9BILA</name>
<dbReference type="GO" id="GO:0030198">
    <property type="term" value="P:extracellular matrix organization"/>
    <property type="evidence" value="ECO:0007669"/>
    <property type="project" value="TreeGrafter"/>
</dbReference>
<dbReference type="GO" id="GO:0050839">
    <property type="term" value="F:cell adhesion molecule binding"/>
    <property type="evidence" value="ECO:0007669"/>
    <property type="project" value="TreeGrafter"/>
</dbReference>
<feature type="domain" description="FAS1" evidence="2">
    <location>
        <begin position="289"/>
        <end position="416"/>
    </location>
</feature>
<dbReference type="OrthoDB" id="286301at2759"/>
<dbReference type="GO" id="GO:0007155">
    <property type="term" value="P:cell adhesion"/>
    <property type="evidence" value="ECO:0007669"/>
    <property type="project" value="TreeGrafter"/>
</dbReference>
<dbReference type="Gene3D" id="2.30.180.10">
    <property type="entry name" value="FAS1 domain"/>
    <property type="match status" value="2"/>
</dbReference>